<dbReference type="InterPro" id="IPR017969">
    <property type="entry name" value="Heavy-metal-associated_CS"/>
</dbReference>
<evidence type="ECO:0000256" key="1">
    <source>
        <dbReference type="ARBA" id="ARBA00022723"/>
    </source>
</evidence>
<dbReference type="Gene3D" id="3.30.70.100">
    <property type="match status" value="1"/>
</dbReference>
<feature type="domain" description="HMA" evidence="2">
    <location>
        <begin position="1"/>
        <end position="69"/>
    </location>
</feature>
<dbReference type="InterPro" id="IPR036163">
    <property type="entry name" value="HMA_dom_sf"/>
</dbReference>
<evidence type="ECO:0000259" key="2">
    <source>
        <dbReference type="PROSITE" id="PS50846"/>
    </source>
</evidence>
<dbReference type="Pfam" id="PF00403">
    <property type="entry name" value="HMA"/>
    <property type="match status" value="1"/>
</dbReference>
<protein>
    <submittedName>
        <fullName evidence="3">Cadmium, zinc and cobalt-transporting ATPase</fullName>
    </submittedName>
</protein>
<dbReference type="InterPro" id="IPR006121">
    <property type="entry name" value="HMA_dom"/>
</dbReference>
<sequence>MIKKFRLEGLDCANCASKIENAIRKVEIIDSVTVDFMAAKLVIEAEESEIEEAIEISKGIIKKLEPEIVVKKR</sequence>
<accession>A0ABY9Q4R2</accession>
<organism evidence="3 4">
    <name type="scientific">Terrisporobacter mayombei</name>
    <dbReference type="NCBI Taxonomy" id="1541"/>
    <lineage>
        <taxon>Bacteria</taxon>
        <taxon>Bacillati</taxon>
        <taxon>Bacillota</taxon>
        <taxon>Clostridia</taxon>
        <taxon>Peptostreptococcales</taxon>
        <taxon>Peptostreptococcaceae</taxon>
        <taxon>Terrisporobacter</taxon>
    </lineage>
</organism>
<dbReference type="RefSeq" id="WP_228105278.1">
    <property type="nucleotide sequence ID" value="NZ_CP101637.1"/>
</dbReference>
<keyword evidence="4" id="KW-1185">Reference proteome</keyword>
<dbReference type="PROSITE" id="PS01047">
    <property type="entry name" value="HMA_1"/>
    <property type="match status" value="1"/>
</dbReference>
<dbReference type="CDD" id="cd00371">
    <property type="entry name" value="HMA"/>
    <property type="match status" value="1"/>
</dbReference>
<dbReference type="Proteomes" id="UP001235030">
    <property type="component" value="Chromosome"/>
</dbReference>
<keyword evidence="1" id="KW-0479">Metal-binding</keyword>
<dbReference type="PROSITE" id="PS50846">
    <property type="entry name" value="HMA_2"/>
    <property type="match status" value="1"/>
</dbReference>
<dbReference type="EMBL" id="CP101637">
    <property type="protein sequence ID" value="WMT82986.1"/>
    <property type="molecule type" value="Genomic_DNA"/>
</dbReference>
<dbReference type="SUPFAM" id="SSF55008">
    <property type="entry name" value="HMA, heavy metal-associated domain"/>
    <property type="match status" value="1"/>
</dbReference>
<evidence type="ECO:0000313" key="4">
    <source>
        <dbReference type="Proteomes" id="UP001235030"/>
    </source>
</evidence>
<proteinExistence type="predicted"/>
<gene>
    <name evidence="3" type="primary">cadA_4</name>
    <name evidence="3" type="ORF">TEMA_34840</name>
</gene>
<evidence type="ECO:0000313" key="3">
    <source>
        <dbReference type="EMBL" id="WMT82986.1"/>
    </source>
</evidence>
<name>A0ABY9Q4R2_9FIRM</name>
<reference evidence="3 4" key="1">
    <citation type="submission" date="2022-07" db="EMBL/GenBank/DDBJ databases">
        <title>Genome sequence of Terrisporobacter mayombei DSM6539.</title>
        <authorList>
            <person name="Boeer T."/>
            <person name="Bengelsdorf F.R."/>
            <person name="Daniel R."/>
            <person name="Poehlein A."/>
        </authorList>
    </citation>
    <scope>NUCLEOTIDE SEQUENCE [LARGE SCALE GENOMIC DNA]</scope>
    <source>
        <strain evidence="3 4">DSM 6539</strain>
    </source>
</reference>